<evidence type="ECO:0000256" key="1">
    <source>
        <dbReference type="ARBA" id="ARBA00022734"/>
    </source>
</evidence>
<keyword evidence="2" id="KW-1015">Disulfide bond</keyword>
<feature type="compositionally biased region" description="Polar residues" evidence="3">
    <location>
        <begin position="155"/>
        <end position="165"/>
    </location>
</feature>
<evidence type="ECO:0000313" key="5">
    <source>
        <dbReference type="Proteomes" id="UP000694408"/>
    </source>
</evidence>
<dbReference type="PANTHER" id="PTHR46746">
    <property type="entry name" value="KILLER CELL LECTIN-LIKE RECEPTOR SUBFAMILY F MEMBER 2"/>
    <property type="match status" value="1"/>
</dbReference>
<dbReference type="GO" id="GO:0030246">
    <property type="term" value="F:carbohydrate binding"/>
    <property type="evidence" value="ECO:0007669"/>
    <property type="project" value="UniProtKB-KW"/>
</dbReference>
<dbReference type="Ensembl" id="ENSJHYT00000019156.1">
    <property type="protein sequence ID" value="ENSJHYP00000015881.1"/>
    <property type="gene ID" value="ENSJHYG00000012194.1"/>
</dbReference>
<evidence type="ECO:0000256" key="2">
    <source>
        <dbReference type="ARBA" id="ARBA00023157"/>
    </source>
</evidence>
<name>A0A8C5NPX2_JUNHY</name>
<evidence type="ECO:0000313" key="4">
    <source>
        <dbReference type="Ensembl" id="ENSJHYP00000015881.1"/>
    </source>
</evidence>
<reference evidence="4" key="2">
    <citation type="submission" date="2025-09" db="UniProtKB">
        <authorList>
            <consortium name="Ensembl"/>
        </authorList>
    </citation>
    <scope>IDENTIFICATION</scope>
</reference>
<protein>
    <submittedName>
        <fullName evidence="4">Uncharacterized protein</fullName>
    </submittedName>
</protein>
<keyword evidence="5" id="KW-1185">Reference proteome</keyword>
<organism evidence="4 5">
    <name type="scientific">Junco hyemalis</name>
    <name type="common">Dark-eyed junco</name>
    <dbReference type="NCBI Taxonomy" id="40217"/>
    <lineage>
        <taxon>Eukaryota</taxon>
        <taxon>Metazoa</taxon>
        <taxon>Chordata</taxon>
        <taxon>Craniata</taxon>
        <taxon>Vertebrata</taxon>
        <taxon>Euteleostomi</taxon>
        <taxon>Archelosauria</taxon>
        <taxon>Archosauria</taxon>
        <taxon>Dinosauria</taxon>
        <taxon>Saurischia</taxon>
        <taxon>Theropoda</taxon>
        <taxon>Coelurosauria</taxon>
        <taxon>Aves</taxon>
        <taxon>Neognathae</taxon>
        <taxon>Neoaves</taxon>
        <taxon>Telluraves</taxon>
        <taxon>Australaves</taxon>
        <taxon>Passeriformes</taxon>
        <taxon>Passerellidae</taxon>
        <taxon>Junco</taxon>
    </lineage>
</organism>
<dbReference type="Gene3D" id="3.10.100.10">
    <property type="entry name" value="Mannose-Binding Protein A, subunit A"/>
    <property type="match status" value="1"/>
</dbReference>
<dbReference type="InterPro" id="IPR016187">
    <property type="entry name" value="CTDL_fold"/>
</dbReference>
<keyword evidence="1" id="KW-0430">Lectin</keyword>
<dbReference type="AlphaFoldDB" id="A0A8C5NPX2"/>
<evidence type="ECO:0000256" key="3">
    <source>
        <dbReference type="SAM" id="MobiDB-lite"/>
    </source>
</evidence>
<dbReference type="InterPro" id="IPR051379">
    <property type="entry name" value="C-type_Lectin_Receptor_IMM"/>
</dbReference>
<proteinExistence type="predicted"/>
<feature type="region of interest" description="Disordered" evidence="3">
    <location>
        <begin position="111"/>
        <end position="165"/>
    </location>
</feature>
<dbReference type="PANTHER" id="PTHR46746:SF9">
    <property type="entry name" value="CD209 ANTIGEN-LIKE PROTEIN C-LIKE"/>
    <property type="match status" value="1"/>
</dbReference>
<accession>A0A8C5NPX2</accession>
<dbReference type="InterPro" id="IPR016186">
    <property type="entry name" value="C-type_lectin-like/link_sf"/>
</dbReference>
<reference evidence="4" key="1">
    <citation type="submission" date="2025-08" db="UniProtKB">
        <authorList>
            <consortium name="Ensembl"/>
        </authorList>
    </citation>
    <scope>IDENTIFICATION</scope>
</reference>
<dbReference type="Proteomes" id="UP000694408">
    <property type="component" value="Unplaced"/>
</dbReference>
<dbReference type="SUPFAM" id="SSF56436">
    <property type="entry name" value="C-type lectin-like"/>
    <property type="match status" value="1"/>
</dbReference>
<sequence length="193" mass="21252">TSHILGVAWTWQDRERKGRGPFRQGSCDRLLTALLVESRKEHLSLSRAALLVQKQDFFSPIVDGWMCCPKGWRRFQGSCYFLSTDMMSWDKSAENCTGMGSQLVVITSKAEQVSAQGPRERDPAGRATVLGPGGDSEPSFASDSVTADSCGASMPPQQGKNSVTFTRKRKHSCKTRNSSLRISKCTIKNGFVL</sequence>